<dbReference type="AlphaFoldDB" id="A0A2W5H7X6"/>
<name>A0A2W5H7X6_9HYPH</name>
<sequence length="201" mass="23017">MRAKSDRNAASKDLRQVVAYILDITQMTATITSLISTGMVGFSKEMLEIDRRFPGFDARLRRQIDKEVRRTISQRIPGLRSEFEDFLGSRLTPDELQTALAFQRERIIGELRDTAFVKSLETDVLSAPLSERLSASMSSEQHDAVTRFLQSPCGVKLVPLTRQMESLKYDWMQAIVRDVSQRLPEIGGDLLRRHYLRLLKS</sequence>
<proteinExistence type="predicted"/>
<evidence type="ECO:0000313" key="2">
    <source>
        <dbReference type="EMBL" id="PZP54096.1"/>
    </source>
</evidence>
<reference evidence="2 3" key="1">
    <citation type="submission" date="2017-08" db="EMBL/GenBank/DDBJ databases">
        <title>Infants hospitalized years apart are colonized by the same room-sourced microbial strains.</title>
        <authorList>
            <person name="Brooks B."/>
            <person name="Olm M.R."/>
            <person name="Firek B.A."/>
            <person name="Baker R."/>
            <person name="Thomas B.C."/>
            <person name="Morowitz M.J."/>
            <person name="Banfield J.F."/>
        </authorList>
    </citation>
    <scope>NUCLEOTIDE SEQUENCE [LARGE SCALE GENOMIC DNA]</scope>
    <source>
        <strain evidence="2">S2_009_000_R2_73</strain>
    </source>
</reference>
<feature type="transmembrane region" description="Helical" evidence="1">
    <location>
        <begin position="20"/>
        <end position="42"/>
    </location>
</feature>
<accession>A0A2W5H7X6</accession>
<keyword evidence="1" id="KW-1133">Transmembrane helix</keyword>
<dbReference type="EMBL" id="QFOL01000004">
    <property type="protein sequence ID" value="PZP54096.1"/>
    <property type="molecule type" value="Genomic_DNA"/>
</dbReference>
<comment type="caution">
    <text evidence="2">The sequence shown here is derived from an EMBL/GenBank/DDBJ whole genome shotgun (WGS) entry which is preliminary data.</text>
</comment>
<organism evidence="2 3">
    <name type="scientific">Agrobacterium fabrum</name>
    <dbReference type="NCBI Taxonomy" id="1176649"/>
    <lineage>
        <taxon>Bacteria</taxon>
        <taxon>Pseudomonadati</taxon>
        <taxon>Pseudomonadota</taxon>
        <taxon>Alphaproteobacteria</taxon>
        <taxon>Hyphomicrobiales</taxon>
        <taxon>Rhizobiaceae</taxon>
        <taxon>Rhizobium/Agrobacterium group</taxon>
        <taxon>Agrobacterium</taxon>
        <taxon>Agrobacterium tumefaciens complex</taxon>
    </lineage>
</organism>
<evidence type="ECO:0000256" key="1">
    <source>
        <dbReference type="SAM" id="Phobius"/>
    </source>
</evidence>
<dbReference type="Proteomes" id="UP000249769">
    <property type="component" value="Unassembled WGS sequence"/>
</dbReference>
<keyword evidence="1" id="KW-0812">Transmembrane</keyword>
<evidence type="ECO:0000313" key="3">
    <source>
        <dbReference type="Proteomes" id="UP000249769"/>
    </source>
</evidence>
<keyword evidence="1" id="KW-0472">Membrane</keyword>
<gene>
    <name evidence="2" type="ORF">DI595_01270</name>
</gene>
<protein>
    <submittedName>
        <fullName evidence="2">Uncharacterized protein</fullName>
    </submittedName>
</protein>